<evidence type="ECO:0000313" key="2">
    <source>
        <dbReference type="EMBL" id="SUX22645.1"/>
    </source>
</evidence>
<dbReference type="OrthoDB" id="8556561at2"/>
<keyword evidence="3" id="KW-1185">Reference proteome</keyword>
<feature type="region of interest" description="Disordered" evidence="1">
    <location>
        <begin position="197"/>
        <end position="281"/>
    </location>
</feature>
<dbReference type="AlphaFoldDB" id="A0A381E807"/>
<dbReference type="RefSeq" id="WP_115611596.1">
    <property type="nucleotide sequence ID" value="NZ_JBHLZC010000005.1"/>
</dbReference>
<proteinExistence type="predicted"/>
<name>A0A381E807_9GAMM</name>
<evidence type="ECO:0000313" key="3">
    <source>
        <dbReference type="Proteomes" id="UP000254572"/>
    </source>
</evidence>
<reference evidence="2 3" key="1">
    <citation type="submission" date="2018-06" db="EMBL/GenBank/DDBJ databases">
        <authorList>
            <consortium name="Pathogen Informatics"/>
            <person name="Doyle S."/>
        </authorList>
    </citation>
    <scope>NUCLEOTIDE SEQUENCE [LARGE SCALE GENOMIC DNA]</scope>
    <source>
        <strain evidence="2 3">NCTC13294</strain>
    </source>
</reference>
<sequence length="542" mass="59693">MLDRLRDNRQLQELRSLMQGDNLGREDLIVFTGRPSVIMPGELVFDRDLSGDDKIYWAALRFICSEVGEIKRVPDQGTLADRLGKSRQSISNYQKMLRATRWISVIDKIVVNNLPTRYSYAIHDLSISIEDACRFDPGYMAFILAEAENKSVERLYRYCRRLLIELDDELLTLLNSEQEAVRQRVIEEKVALAVKNPGSGETSAVKNPGSGETSAVKNPGSGETSAVKNPGSGETSAVKNPGSGETSAVKNPGSGGASAVKNPGSGETSAVKNPGSGAESGDVYITAREHAHTRTYTRAPGGIKTFGFNTYSHPSDGGCGGKVDEKFTFLEKPLFAELLSRLNRKYGKGTMRTLLGLLKRGHYRYDGVDFCHWADEEDVTMMLVSLLGQRVNAPGKYVEALLYRAHCNELTYLGDQHAQLQAIRKELADRALQEQAAAVQIGDGSVLLDEYNRAYYVAGEYLDGETLVRDSQTSNFGRINGGLWHGRSMKEAKLAIVQGKLRVADDATTQRIAATYQRKRAEEDAATEAFYRNLHANTGKST</sequence>
<organism evidence="2 3">
    <name type="scientific">Cardiobacterium valvarum</name>
    <dbReference type="NCBI Taxonomy" id="194702"/>
    <lineage>
        <taxon>Bacteria</taxon>
        <taxon>Pseudomonadati</taxon>
        <taxon>Pseudomonadota</taxon>
        <taxon>Gammaproteobacteria</taxon>
        <taxon>Cardiobacteriales</taxon>
        <taxon>Cardiobacteriaceae</taxon>
        <taxon>Cardiobacterium</taxon>
    </lineage>
</organism>
<dbReference type="Proteomes" id="UP000254572">
    <property type="component" value="Unassembled WGS sequence"/>
</dbReference>
<evidence type="ECO:0000256" key="1">
    <source>
        <dbReference type="SAM" id="MobiDB-lite"/>
    </source>
</evidence>
<dbReference type="EMBL" id="UFUW01000001">
    <property type="protein sequence ID" value="SUX22645.1"/>
    <property type="molecule type" value="Genomic_DNA"/>
</dbReference>
<feature type="compositionally biased region" description="Polar residues" evidence="1">
    <location>
        <begin position="199"/>
        <end position="249"/>
    </location>
</feature>
<gene>
    <name evidence="2" type="ORF">NCTC13294_01304</name>
</gene>
<accession>A0A381E807</accession>
<protein>
    <submittedName>
        <fullName evidence="2">Uncharacterized protein</fullName>
    </submittedName>
</protein>